<dbReference type="EMBL" id="NTHN01000195">
    <property type="protein sequence ID" value="PBD18790.1"/>
    <property type="molecule type" value="Genomic_DNA"/>
</dbReference>
<comment type="caution">
    <text evidence="3">The sequence shown here is derived from an EMBL/GenBank/DDBJ whole genome shotgun (WGS) entry which is preliminary data.</text>
</comment>
<evidence type="ECO:0000313" key="4">
    <source>
        <dbReference type="Proteomes" id="UP000217448"/>
    </source>
</evidence>
<gene>
    <name evidence="2" type="ORF">CLG85_004150</name>
    <name evidence="3" type="ORF">CLG85_12780</name>
</gene>
<dbReference type="PANTHER" id="PTHR36057:SF1">
    <property type="entry name" value="LIPOPROTEIN LIPID ATTACHMENT SITE-LIKE PROTEIN, PUTATIVE (DUF1223)-RELATED"/>
    <property type="match status" value="1"/>
</dbReference>
<dbReference type="InterPro" id="IPR036249">
    <property type="entry name" value="Thioredoxin-like_sf"/>
</dbReference>
<dbReference type="Proteomes" id="UP000217448">
    <property type="component" value="Unassembled WGS sequence"/>
</dbReference>
<dbReference type="OrthoDB" id="9808254at2"/>
<evidence type="ECO:0000313" key="2">
    <source>
        <dbReference type="EMBL" id="MCT4369580.1"/>
    </source>
</evidence>
<evidence type="ECO:0000313" key="3">
    <source>
        <dbReference type="EMBL" id="PBD18790.1"/>
    </source>
</evidence>
<accession>A0A2A3JWR9</accession>
<dbReference type="PANTHER" id="PTHR36057">
    <property type="match status" value="1"/>
</dbReference>
<dbReference type="SUPFAM" id="SSF52833">
    <property type="entry name" value="Thioredoxin-like"/>
    <property type="match status" value="1"/>
</dbReference>
<keyword evidence="4" id="KW-1185">Reference proteome</keyword>
<name>A0A2A3JWR9_9RHOB</name>
<dbReference type="Pfam" id="PF06764">
    <property type="entry name" value="DUF1223"/>
    <property type="match status" value="1"/>
</dbReference>
<proteinExistence type="predicted"/>
<organism evidence="3">
    <name type="scientific">Alloyangia mangrovi</name>
    <dbReference type="NCBI Taxonomy" id="1779329"/>
    <lineage>
        <taxon>Bacteria</taxon>
        <taxon>Pseudomonadati</taxon>
        <taxon>Pseudomonadota</taxon>
        <taxon>Alphaproteobacteria</taxon>
        <taxon>Rhodobacterales</taxon>
        <taxon>Roseobacteraceae</taxon>
        <taxon>Alloyangia</taxon>
    </lineage>
</organism>
<evidence type="ECO:0000256" key="1">
    <source>
        <dbReference type="SAM" id="SignalP"/>
    </source>
</evidence>
<feature type="chain" id="PRO_5012087842" evidence="1">
    <location>
        <begin position="23"/>
        <end position="235"/>
    </location>
</feature>
<keyword evidence="1" id="KW-0732">Signal</keyword>
<dbReference type="InterPro" id="IPR010634">
    <property type="entry name" value="DUF1223"/>
</dbReference>
<dbReference type="AlphaFoldDB" id="A0A2A3JWR9"/>
<protein>
    <submittedName>
        <fullName evidence="3">DUF1223 domain-containing protein</fullName>
    </submittedName>
</protein>
<dbReference type="EMBL" id="NTHN02000005">
    <property type="protein sequence ID" value="MCT4369580.1"/>
    <property type="molecule type" value="Genomic_DNA"/>
</dbReference>
<reference evidence="4" key="2">
    <citation type="submission" date="2023-07" db="EMBL/GenBank/DDBJ databases">
        <title>Yangia mangrovi SAOS 153D genome.</title>
        <authorList>
            <person name="Verma A."/>
            <person name="Pal Y."/>
            <person name="Sundharam S."/>
            <person name="Bisht B."/>
            <person name="Srinivasan K."/>
        </authorList>
    </citation>
    <scope>NUCLEOTIDE SEQUENCE [LARGE SCALE GENOMIC DNA]</scope>
    <source>
        <strain evidence="4">SAOS 153D</strain>
    </source>
</reference>
<feature type="signal peptide" evidence="1">
    <location>
        <begin position="1"/>
        <end position="22"/>
    </location>
</feature>
<reference evidence="3" key="1">
    <citation type="submission" date="2017-09" db="EMBL/GenBank/DDBJ databases">
        <title>Yangia sp. SAOS 153D whole genome sequencing.</title>
        <authorList>
            <person name="Verma A."/>
            <person name="Krishnamurthi S."/>
        </authorList>
    </citation>
    <scope>NUCLEOTIDE SEQUENCE [LARGE SCALE GENOMIC DNA]</scope>
    <source>
        <strain evidence="3">SAOS 153D</strain>
    </source>
</reference>
<dbReference type="RefSeq" id="WP_095882619.1">
    <property type="nucleotide sequence ID" value="NZ_NTHN02000005.1"/>
</dbReference>
<reference evidence="2" key="3">
    <citation type="submission" date="2024-05" db="EMBL/GenBank/DDBJ databases">
        <title>Yangia mangrovi SAOS 153D genome.</title>
        <authorList>
            <person name="Verma A."/>
            <person name="Pal Y."/>
            <person name="Sundharam S."/>
            <person name="Bisht B."/>
            <person name="Srinivasan K."/>
        </authorList>
    </citation>
    <scope>NUCLEOTIDE SEQUENCE</scope>
    <source>
        <strain evidence="2">SAOS 153D</strain>
    </source>
</reference>
<sequence length="235" mass="25629">MIRLTTWMAPIAMLLAGSMAQAQQDTPVLVELFTSQGCAACPPADAVLSELSGREDVIPLALHVDYWDYIGWKDDFADPAFTKRQKGYARAAGRRSLYTPQMIVAGRFDVVGSRPMKVVDAIRAAAKTPSPVKLLLARDGDELVIRAEPLSTLPPETVVHLVRYSPEKTVDIEDGENAGLEMTYTNIAHGWRVIGSWDGQGAYETSVPLEGDDPAVVLVQEPPFGPVLAAARWRN</sequence>